<dbReference type="SUPFAM" id="SSF51735">
    <property type="entry name" value="NAD(P)-binding Rossmann-fold domains"/>
    <property type="match status" value="1"/>
</dbReference>
<evidence type="ECO:0000313" key="5">
    <source>
        <dbReference type="Proteomes" id="UP000271469"/>
    </source>
</evidence>
<dbReference type="GO" id="GO:0016616">
    <property type="term" value="F:oxidoreductase activity, acting on the CH-OH group of donors, NAD or NADP as acceptor"/>
    <property type="evidence" value="ECO:0007669"/>
    <property type="project" value="TreeGrafter"/>
</dbReference>
<keyword evidence="4" id="KW-0413">Isomerase</keyword>
<dbReference type="GO" id="GO:0003978">
    <property type="term" value="F:UDP-glucose 4-epimerase activity"/>
    <property type="evidence" value="ECO:0007669"/>
    <property type="project" value="UniProtKB-EC"/>
</dbReference>
<evidence type="ECO:0000259" key="3">
    <source>
        <dbReference type="Pfam" id="PF01370"/>
    </source>
</evidence>
<dbReference type="AlphaFoldDB" id="A0A3G8JPS1"/>
<dbReference type="KEGG" id="gom:D7316_03286"/>
<dbReference type="CDD" id="cd05227">
    <property type="entry name" value="AR_SDR_e"/>
    <property type="match status" value="1"/>
</dbReference>
<dbReference type="Proteomes" id="UP000271469">
    <property type="component" value="Chromosome"/>
</dbReference>
<dbReference type="InterPro" id="IPR036291">
    <property type="entry name" value="NAD(P)-bd_dom_sf"/>
</dbReference>
<feature type="domain" description="NAD-dependent epimerase/dehydratase" evidence="3">
    <location>
        <begin position="6"/>
        <end position="245"/>
    </location>
</feature>
<reference evidence="4 5" key="1">
    <citation type="submission" date="2018-11" db="EMBL/GenBank/DDBJ databases">
        <title>Gordonia insulae sp. nov., isolated from an island soil.</title>
        <authorList>
            <person name="Kim Y.S."/>
            <person name="Kim S.B."/>
        </authorList>
    </citation>
    <scope>NUCLEOTIDE SEQUENCE [LARGE SCALE GENOMIC DNA]</scope>
    <source>
        <strain evidence="4 5">MMS17-SY073</strain>
    </source>
</reference>
<keyword evidence="5" id="KW-1185">Reference proteome</keyword>
<proteinExistence type="inferred from homology"/>
<keyword evidence="1" id="KW-0560">Oxidoreductase</keyword>
<dbReference type="RefSeq" id="WP_124709159.1">
    <property type="nucleotide sequence ID" value="NZ_CP033972.1"/>
</dbReference>
<dbReference type="Pfam" id="PF01370">
    <property type="entry name" value="Epimerase"/>
    <property type="match status" value="1"/>
</dbReference>
<dbReference type="Gene3D" id="3.40.50.720">
    <property type="entry name" value="NAD(P)-binding Rossmann-like Domain"/>
    <property type="match status" value="1"/>
</dbReference>
<dbReference type="EC" id="5.1.3.2" evidence="4"/>
<dbReference type="InterPro" id="IPR050425">
    <property type="entry name" value="NAD(P)_dehydrat-like"/>
</dbReference>
<dbReference type="OrthoDB" id="9774199at2"/>
<gene>
    <name evidence="4" type="primary">galE_1</name>
    <name evidence="4" type="ORF">D7316_03286</name>
</gene>
<comment type="similarity">
    <text evidence="2">Belongs to the NAD(P)-dependent epimerase/dehydratase family. Dihydroflavonol-4-reductase subfamily.</text>
</comment>
<dbReference type="PANTHER" id="PTHR10366:SF564">
    <property type="entry name" value="STEROL-4-ALPHA-CARBOXYLATE 3-DEHYDROGENASE, DECARBOXYLATING"/>
    <property type="match status" value="1"/>
</dbReference>
<dbReference type="InterPro" id="IPR001509">
    <property type="entry name" value="Epimerase_deHydtase"/>
</dbReference>
<accession>A0A3G8JPS1</accession>
<name>A0A3G8JPS1_9ACTN</name>
<dbReference type="FunFam" id="3.40.50.720:FF:000336">
    <property type="entry name" value="Aldehyde reductase"/>
    <property type="match status" value="1"/>
</dbReference>
<evidence type="ECO:0000256" key="2">
    <source>
        <dbReference type="ARBA" id="ARBA00023445"/>
    </source>
</evidence>
<sequence length="376" mass="39588">MNNGTVLVTGGSGFIAGHCILRLLDRGHTVRTTVRSLRKEAEVRSILDDAGMNRGDALTFVEADLTDDSGWVAAMDGVDAVLHVASPVHIGAVKDETDVIGPAREGTLRVLRAARDAGVRRVVLTSAFHAVGFGHGRAHAPFTEEDWSVADGPGVDAYGRSKLYAERAAWEFIHTEGGTTELVTLLPVAVMGPVMGQNISGSNHLIQNLLKGQMPGIPNVYIPIVDVRDVAGAHVAAIDAPGAAGQRILVASGEPAVALSDVAAMLRDSLGNAAAEVPTRRIPDLALRVLALFSDDARGPAAEVGFQKIVRIDRARGMLGFSPRRSEEAVVAAGRSMVEKGLVQTGRGERSAERCGDCPTAASPGRCADACQYERR</sequence>
<organism evidence="4 5">
    <name type="scientific">Gordonia insulae</name>
    <dbReference type="NCBI Taxonomy" id="2420509"/>
    <lineage>
        <taxon>Bacteria</taxon>
        <taxon>Bacillati</taxon>
        <taxon>Actinomycetota</taxon>
        <taxon>Actinomycetes</taxon>
        <taxon>Mycobacteriales</taxon>
        <taxon>Gordoniaceae</taxon>
        <taxon>Gordonia</taxon>
    </lineage>
</organism>
<evidence type="ECO:0000256" key="1">
    <source>
        <dbReference type="ARBA" id="ARBA00023002"/>
    </source>
</evidence>
<evidence type="ECO:0000313" key="4">
    <source>
        <dbReference type="EMBL" id="AZG46685.1"/>
    </source>
</evidence>
<dbReference type="PANTHER" id="PTHR10366">
    <property type="entry name" value="NAD DEPENDENT EPIMERASE/DEHYDRATASE"/>
    <property type="match status" value="1"/>
</dbReference>
<protein>
    <submittedName>
        <fullName evidence="4">UDP-glucose 4-epimerase</fullName>
        <ecNumber evidence="4">5.1.3.2</ecNumber>
    </submittedName>
</protein>
<dbReference type="EMBL" id="CP033972">
    <property type="protein sequence ID" value="AZG46685.1"/>
    <property type="molecule type" value="Genomic_DNA"/>
</dbReference>